<evidence type="ECO:0000256" key="1">
    <source>
        <dbReference type="ARBA" id="ARBA00007626"/>
    </source>
</evidence>
<proteinExistence type="inferred from homology"/>
<keyword evidence="4" id="KW-1185">Reference proteome</keyword>
<dbReference type="PANTHER" id="PTHR46128">
    <property type="entry name" value="MITOCHONDRIAL GROUP I INTRON SPLICING FACTOR CCM1"/>
    <property type="match status" value="1"/>
</dbReference>
<dbReference type="PANTHER" id="PTHR46128:SF82">
    <property type="entry name" value="PENTACOTRIPEPTIDE-REPEAT REGION OF PRORP DOMAIN-CONTAINING PROTEIN"/>
    <property type="match status" value="1"/>
</dbReference>
<dbReference type="InterPro" id="IPR050872">
    <property type="entry name" value="PPR_P_subfamily"/>
</dbReference>
<gene>
    <name evidence="3" type="ORF">IFR04_009153</name>
</gene>
<evidence type="ECO:0000256" key="2">
    <source>
        <dbReference type="SAM" id="MobiDB-lite"/>
    </source>
</evidence>
<reference evidence="3" key="1">
    <citation type="submission" date="2021-02" db="EMBL/GenBank/DDBJ databases">
        <title>Genome sequence Cadophora malorum strain M34.</title>
        <authorList>
            <person name="Stefanovic E."/>
            <person name="Vu D."/>
            <person name="Scully C."/>
            <person name="Dijksterhuis J."/>
            <person name="Roader J."/>
            <person name="Houbraken J."/>
        </authorList>
    </citation>
    <scope>NUCLEOTIDE SEQUENCE</scope>
    <source>
        <strain evidence="3">M34</strain>
    </source>
</reference>
<evidence type="ECO:0000313" key="3">
    <source>
        <dbReference type="EMBL" id="KAG4417714.1"/>
    </source>
</evidence>
<accession>A0A8H7TD98</accession>
<dbReference type="Proteomes" id="UP000664132">
    <property type="component" value="Unassembled WGS sequence"/>
</dbReference>
<feature type="region of interest" description="Disordered" evidence="2">
    <location>
        <begin position="704"/>
        <end position="767"/>
    </location>
</feature>
<dbReference type="Gene3D" id="1.25.40.10">
    <property type="entry name" value="Tetratricopeptide repeat domain"/>
    <property type="match status" value="2"/>
</dbReference>
<protein>
    <recommendedName>
        <fullName evidence="5">Pentatricopeptide repeat domain-containing protein</fullName>
    </recommendedName>
</protein>
<dbReference type="EMBL" id="JAFJYH010000147">
    <property type="protein sequence ID" value="KAG4417714.1"/>
    <property type="molecule type" value="Genomic_DNA"/>
</dbReference>
<dbReference type="OrthoDB" id="185373at2759"/>
<comment type="caution">
    <text evidence="3">The sequence shown here is derived from an EMBL/GenBank/DDBJ whole genome shotgun (WGS) entry which is preliminary data.</text>
</comment>
<comment type="similarity">
    <text evidence="1">Belongs to the PPR family. P subfamily.</text>
</comment>
<evidence type="ECO:0008006" key="5">
    <source>
        <dbReference type="Google" id="ProtNLM"/>
    </source>
</evidence>
<sequence length="867" mass="98872">MSLGSRIAKRGRVAVFASLASTPREPLLFLYPSWIRNSSTASAVPQDESHSECSTQQKQISIPKHAATLNEDQAVLDRRFNRPKAVSANDQQTLDIKPAVLRSRPPNITTEDGIASLQNEQRIAKDGAPTSSTEKTVRKVLSLKADNEDSRRLARSSRKAYQAYRQAQLQTWVPDWRAVLSTLVKHTPEHGKWLSNALKFSLAAEDAQKLLHGIDDYFLEIGAKHGCQMNLGARDDVAVGCRSFVISGPATAISKCAAEILSVAPNVKITPFRDGLPSGEAYAALENDNSPRIYDSGVRVRNVMANHNRLQYRPVTPLRPADIKKPSTWTQQSFLDYVRSLTESHVSNHVNRYGFRSTDHRDKVTANFLRDLFKDPNVRSVITREACHEAMKFWIRGNYIQDARVLFVHMEILKLPMVPETFNILLAGAAKFEDIHNFHFILHLMLNRGITPNGRTWTHFMGAFSDVRIKLHILTAMQKKGLLNHPQTMIEATSQLAHPEIESSLDQNQTQQDFIAHMDSRYGSTWVSNSSGAQIVHSLGAHGLISRCWEFLHFMDSRQVIPESYAVHTILHHCKQATNLAGAVEILRSLPRRMNFRPSEETFRIMFELAWRMRSYNVAKVVWRYACLYGATSFRMRQRVYQSMENANSPGEPATGRERWAKFAGPVITGINHIKEHPSRYLERIIPQLELERLERKALQGKLDEGIGSESPHTSEHGNQSGTPDPNQYVDPNKPATQRPEPSPGTKKFTPVQLEAHRSSPSYQRHLQQRRLPKIFEPWGPSKVGHRLPRYKVSILRDIMEADLEMFMQWEPVRPFEEMLAEALEMDTLWKAEEDYRGRDLEWFLDGRAIRVGVRTKRTLVMDLEWR</sequence>
<evidence type="ECO:0000313" key="4">
    <source>
        <dbReference type="Proteomes" id="UP000664132"/>
    </source>
</evidence>
<feature type="compositionally biased region" description="Polar residues" evidence="2">
    <location>
        <begin position="717"/>
        <end position="726"/>
    </location>
</feature>
<dbReference type="AlphaFoldDB" id="A0A8H7TD98"/>
<dbReference type="InterPro" id="IPR011990">
    <property type="entry name" value="TPR-like_helical_dom_sf"/>
</dbReference>
<organism evidence="3 4">
    <name type="scientific">Cadophora malorum</name>
    <dbReference type="NCBI Taxonomy" id="108018"/>
    <lineage>
        <taxon>Eukaryota</taxon>
        <taxon>Fungi</taxon>
        <taxon>Dikarya</taxon>
        <taxon>Ascomycota</taxon>
        <taxon>Pezizomycotina</taxon>
        <taxon>Leotiomycetes</taxon>
        <taxon>Helotiales</taxon>
        <taxon>Ploettnerulaceae</taxon>
        <taxon>Cadophora</taxon>
    </lineage>
</organism>
<name>A0A8H7TD98_9HELO</name>